<dbReference type="PANTHER" id="PTHR33795:SF1">
    <property type="entry name" value="INSERTION ELEMENT IS150 PROTEIN INSJ"/>
    <property type="match status" value="1"/>
</dbReference>
<evidence type="ECO:0000256" key="1">
    <source>
        <dbReference type="SAM" id="MobiDB-lite"/>
    </source>
</evidence>
<evidence type="ECO:0000313" key="2">
    <source>
        <dbReference type="EMBL" id="CAB3743424.1"/>
    </source>
</evidence>
<sequence length="108" mass="12208">MRKEGLSFRQIAALSNVRNFNIIGVWEQQYDDGSLAEGRSRPATSTVRMPKKPISKKKPAADADRSHEDLLAEVKHLRMESEYLKKLNALVQANAKAARQKKRKSCLS</sequence>
<dbReference type="EMBL" id="CADIKB010000110">
    <property type="protein sequence ID" value="CAB3743424.1"/>
    <property type="molecule type" value="Genomic_DNA"/>
</dbReference>
<feature type="compositionally biased region" description="Basic residues" evidence="1">
    <location>
        <begin position="49"/>
        <end position="58"/>
    </location>
</feature>
<gene>
    <name evidence="2" type="ORF">LMG22037_06676</name>
</gene>
<accession>A0A6J5CTN7</accession>
<organism evidence="2 3">
    <name type="scientific">Paraburkholderia phenoliruptrix</name>
    <dbReference type="NCBI Taxonomy" id="252970"/>
    <lineage>
        <taxon>Bacteria</taxon>
        <taxon>Pseudomonadati</taxon>
        <taxon>Pseudomonadota</taxon>
        <taxon>Betaproteobacteria</taxon>
        <taxon>Burkholderiales</taxon>
        <taxon>Burkholderiaceae</taxon>
        <taxon>Paraburkholderia</taxon>
    </lineage>
</organism>
<feature type="region of interest" description="Disordered" evidence="1">
    <location>
        <begin position="32"/>
        <end position="66"/>
    </location>
</feature>
<dbReference type="PANTHER" id="PTHR33795">
    <property type="entry name" value="INSERTION ELEMENT IS150 PROTEIN INSJ"/>
    <property type="match status" value="1"/>
</dbReference>
<evidence type="ECO:0008006" key="4">
    <source>
        <dbReference type="Google" id="ProtNLM"/>
    </source>
</evidence>
<protein>
    <recommendedName>
        <fullName evidence="4">Transposase</fullName>
    </recommendedName>
</protein>
<dbReference type="InterPro" id="IPR052057">
    <property type="entry name" value="IS150/IS1296_orfA-like"/>
</dbReference>
<dbReference type="AlphaFoldDB" id="A0A6J5CTN7"/>
<name>A0A6J5CTN7_9BURK</name>
<evidence type="ECO:0000313" key="3">
    <source>
        <dbReference type="Proteomes" id="UP000494249"/>
    </source>
</evidence>
<proteinExistence type="predicted"/>
<reference evidence="2 3" key="1">
    <citation type="submission" date="2020-04" db="EMBL/GenBank/DDBJ databases">
        <authorList>
            <person name="De Canck E."/>
        </authorList>
    </citation>
    <scope>NUCLEOTIDE SEQUENCE [LARGE SCALE GENOMIC DNA]</scope>
    <source>
        <strain evidence="2 3">LMG 22037</strain>
    </source>
</reference>
<dbReference type="Proteomes" id="UP000494249">
    <property type="component" value="Unassembled WGS sequence"/>
</dbReference>